<dbReference type="OrthoDB" id="1546383at2759"/>
<gene>
    <name evidence="4" type="ORF">C2E20_5075</name>
</gene>
<feature type="domain" description="Cupin type-2" evidence="3">
    <location>
        <begin position="328"/>
        <end position="392"/>
    </location>
</feature>
<dbReference type="STRING" id="554055.A0A2P6VC28"/>
<dbReference type="InterPro" id="IPR014710">
    <property type="entry name" value="RmlC-like_jellyroll"/>
</dbReference>
<dbReference type="PANTHER" id="PTHR43346:SF1">
    <property type="entry name" value="QUERCETIN 2,3-DIOXYGENASE-RELATED"/>
    <property type="match status" value="1"/>
</dbReference>
<dbReference type="SUPFAM" id="SSF51215">
    <property type="entry name" value="Regulatory protein AraC"/>
    <property type="match status" value="1"/>
</dbReference>
<protein>
    <submittedName>
        <fullName evidence="4">Cupin</fullName>
    </submittedName>
</protein>
<accession>A0A2P6VC28</accession>
<feature type="region of interest" description="Disordered" evidence="2">
    <location>
        <begin position="240"/>
        <end position="260"/>
    </location>
</feature>
<organism evidence="4 5">
    <name type="scientific">Micractinium conductrix</name>
    <dbReference type="NCBI Taxonomy" id="554055"/>
    <lineage>
        <taxon>Eukaryota</taxon>
        <taxon>Viridiplantae</taxon>
        <taxon>Chlorophyta</taxon>
        <taxon>core chlorophytes</taxon>
        <taxon>Trebouxiophyceae</taxon>
        <taxon>Chlorellales</taxon>
        <taxon>Chlorellaceae</taxon>
        <taxon>Chlorella clade</taxon>
        <taxon>Micractinium</taxon>
    </lineage>
</organism>
<evidence type="ECO:0000313" key="5">
    <source>
        <dbReference type="Proteomes" id="UP000239649"/>
    </source>
</evidence>
<name>A0A2P6VC28_9CHLO</name>
<dbReference type="Pfam" id="PF07883">
    <property type="entry name" value="Cupin_2"/>
    <property type="match status" value="1"/>
</dbReference>
<dbReference type="Proteomes" id="UP000239649">
    <property type="component" value="Unassembled WGS sequence"/>
</dbReference>
<dbReference type="PANTHER" id="PTHR43346">
    <property type="entry name" value="LIGAND BINDING DOMAIN PROTEIN, PUTATIVE (AFU_ORTHOLOGUE AFUA_6G14370)-RELATED"/>
    <property type="match status" value="1"/>
</dbReference>
<evidence type="ECO:0000259" key="3">
    <source>
        <dbReference type="Pfam" id="PF07883"/>
    </source>
</evidence>
<dbReference type="Gene3D" id="2.60.120.10">
    <property type="entry name" value="Jelly Rolls"/>
    <property type="match status" value="1"/>
</dbReference>
<sequence>MATTYFRYSRVPTVCTAQAGFVANRLAGAGLHTLPGGRVVVPLLHPQAHGLPFLLTLELHPAVPGGTAPAAPPPPPLQLDRSLYTLHYVLGGAGELVRGSGGGGEPLQAGDAVLTHFGGAACRAAPPGAAAAEEAGAANLLAGSPWQLAELVAYLPRQLFEAEQQAAAAQQQLDAQRAGTQVLHAAGLQPLLLGAAGRSSGGGAAAVQPLPGEFVDALLAGARDTARKALLLHDEEHGGVAAGQASTGSGPAAGGGSPAAGGLLQRAARAAASSLAAWWEAQQQRACPVAKRTLAELTAFRLPNQSNRLAVQFDPFSLPQVPFISGIEVFERGHRTTPHVHPRAHELFFILAGEGVGFCGDQRFPVRAGDVVVFRPGSVHGIDNGDGSRMYCLEAMFPNESFAEMVRSGEDTGGLTGEDLCQVAHIGCR</sequence>
<reference evidence="4 5" key="1">
    <citation type="journal article" date="2018" name="Plant J.">
        <title>Genome sequences of Chlorella sorokiniana UTEX 1602 and Micractinium conductrix SAG 241.80: implications to maltose excretion by a green alga.</title>
        <authorList>
            <person name="Arriola M.B."/>
            <person name="Velmurugan N."/>
            <person name="Zhang Y."/>
            <person name="Plunkett M.H."/>
            <person name="Hondzo H."/>
            <person name="Barney B.M."/>
        </authorList>
    </citation>
    <scope>NUCLEOTIDE SEQUENCE [LARGE SCALE GENOMIC DNA]</scope>
    <source>
        <strain evidence="4 5">SAG 241.80</strain>
    </source>
</reference>
<evidence type="ECO:0000256" key="2">
    <source>
        <dbReference type="SAM" id="MobiDB-lite"/>
    </source>
</evidence>
<evidence type="ECO:0000313" key="4">
    <source>
        <dbReference type="EMBL" id="PSC71611.1"/>
    </source>
</evidence>
<dbReference type="EMBL" id="LHPF02000014">
    <property type="protein sequence ID" value="PSC71611.1"/>
    <property type="molecule type" value="Genomic_DNA"/>
</dbReference>
<dbReference type="InterPro" id="IPR037923">
    <property type="entry name" value="HTH-like"/>
</dbReference>
<keyword evidence="1" id="KW-0238">DNA-binding</keyword>
<dbReference type="InterPro" id="IPR052538">
    <property type="entry name" value="Flavonoid_dioxygenase-like"/>
</dbReference>
<keyword evidence="5" id="KW-1185">Reference proteome</keyword>
<comment type="caution">
    <text evidence="4">The sequence shown here is derived from an EMBL/GenBank/DDBJ whole genome shotgun (WGS) entry which is preliminary data.</text>
</comment>
<dbReference type="InterPro" id="IPR013096">
    <property type="entry name" value="Cupin_2"/>
</dbReference>
<dbReference type="GO" id="GO:0003677">
    <property type="term" value="F:DNA binding"/>
    <property type="evidence" value="ECO:0007669"/>
    <property type="project" value="UniProtKB-KW"/>
</dbReference>
<dbReference type="AlphaFoldDB" id="A0A2P6VC28"/>
<proteinExistence type="predicted"/>
<evidence type="ECO:0000256" key="1">
    <source>
        <dbReference type="ARBA" id="ARBA00023125"/>
    </source>
</evidence>